<dbReference type="Proteomes" id="UP000183794">
    <property type="component" value="Unassembled WGS sequence"/>
</dbReference>
<organism evidence="2 3">
    <name type="scientific">Moritella viscosa</name>
    <dbReference type="NCBI Taxonomy" id="80854"/>
    <lineage>
        <taxon>Bacteria</taxon>
        <taxon>Pseudomonadati</taxon>
        <taxon>Pseudomonadota</taxon>
        <taxon>Gammaproteobacteria</taxon>
        <taxon>Alteromonadales</taxon>
        <taxon>Moritellaceae</taxon>
        <taxon>Moritella</taxon>
    </lineage>
</organism>
<evidence type="ECO:0008006" key="4">
    <source>
        <dbReference type="Google" id="ProtNLM"/>
    </source>
</evidence>
<dbReference type="AlphaFoldDB" id="A0A1L0AJB2"/>
<keyword evidence="1" id="KW-1133">Transmembrane helix</keyword>
<protein>
    <recommendedName>
        <fullName evidence="4">DUF2933 domain-containing protein</fullName>
    </recommendedName>
</protein>
<reference evidence="2 3" key="1">
    <citation type="submission" date="2016-11" db="EMBL/GenBank/DDBJ databases">
        <authorList>
            <person name="Jaros S."/>
            <person name="Januszkiewicz K."/>
            <person name="Wedrychowicz H."/>
        </authorList>
    </citation>
    <scope>NUCLEOTIDE SEQUENCE [LARGE SCALE GENOMIC DNA]</scope>
    <source>
        <strain evidence="2">NVI 5450</strain>
    </source>
</reference>
<name>A0A1L0AJB2_9GAMM</name>
<keyword evidence="1" id="KW-0472">Membrane</keyword>
<accession>A0A1L0AJB2</accession>
<dbReference type="EMBL" id="FPLD01000131">
    <property type="protein sequence ID" value="SGZ17225.1"/>
    <property type="molecule type" value="Genomic_DNA"/>
</dbReference>
<evidence type="ECO:0000313" key="3">
    <source>
        <dbReference type="Proteomes" id="UP000183794"/>
    </source>
</evidence>
<keyword evidence="1" id="KW-0812">Transmembrane</keyword>
<proteinExistence type="predicted"/>
<evidence type="ECO:0000313" key="2">
    <source>
        <dbReference type="EMBL" id="SGZ17225.1"/>
    </source>
</evidence>
<sequence length="73" mass="8227">MMKMNKLCKLMLVLCLGLPLAYFILVGDMSFLAISSSLLTPLVLCVVMMFFMMKMMDCSSKKENDSDTGNKME</sequence>
<evidence type="ECO:0000256" key="1">
    <source>
        <dbReference type="SAM" id="Phobius"/>
    </source>
</evidence>
<gene>
    <name evidence="2" type="ORF">NVI5450_4483</name>
</gene>
<feature type="transmembrane region" description="Helical" evidence="1">
    <location>
        <begin position="33"/>
        <end position="52"/>
    </location>
</feature>
<dbReference type="Pfam" id="PF11666">
    <property type="entry name" value="DUF2933"/>
    <property type="match status" value="1"/>
</dbReference>
<dbReference type="RefSeq" id="WP_244536272.1">
    <property type="nucleotide sequence ID" value="NZ_CAWRBC010000115.1"/>
</dbReference>
<dbReference type="InterPro" id="IPR021682">
    <property type="entry name" value="DUF2933"/>
</dbReference>